<dbReference type="SUPFAM" id="SSF51735">
    <property type="entry name" value="NAD(P)-binding Rossmann-fold domains"/>
    <property type="match status" value="1"/>
</dbReference>
<dbReference type="Gene3D" id="3.40.50.720">
    <property type="entry name" value="NAD(P)-binding Rossmann-like Domain"/>
    <property type="match status" value="1"/>
</dbReference>
<gene>
    <name evidence="4" type="ORF">OG814_32085</name>
</gene>
<dbReference type="CDD" id="cd05233">
    <property type="entry name" value="SDR_c"/>
    <property type="match status" value="1"/>
</dbReference>
<accession>A0ABZ1LLG3</accession>
<keyword evidence="2" id="KW-0521">NADP</keyword>
<evidence type="ECO:0000313" key="4">
    <source>
        <dbReference type="EMBL" id="WTR73600.1"/>
    </source>
</evidence>
<dbReference type="InterPro" id="IPR020904">
    <property type="entry name" value="Sc_DH/Rdtase_CS"/>
</dbReference>
<organism evidence="4 5">
    <name type="scientific">Streptomyces zaomyceticus</name>
    <dbReference type="NCBI Taxonomy" id="68286"/>
    <lineage>
        <taxon>Bacteria</taxon>
        <taxon>Bacillati</taxon>
        <taxon>Actinomycetota</taxon>
        <taxon>Actinomycetes</taxon>
        <taxon>Kitasatosporales</taxon>
        <taxon>Streptomycetaceae</taxon>
        <taxon>Streptomyces</taxon>
    </lineage>
</organism>
<dbReference type="Proteomes" id="UP001622594">
    <property type="component" value="Chromosome"/>
</dbReference>
<dbReference type="InterPro" id="IPR036291">
    <property type="entry name" value="NAD(P)-bd_dom_sf"/>
</dbReference>
<reference evidence="4 5" key="1">
    <citation type="submission" date="2022-10" db="EMBL/GenBank/DDBJ databases">
        <title>The complete genomes of actinobacterial strains from the NBC collection.</title>
        <authorList>
            <person name="Joergensen T.S."/>
            <person name="Alvarez Arevalo M."/>
            <person name="Sterndorff E.B."/>
            <person name="Faurdal D."/>
            <person name="Vuksanovic O."/>
            <person name="Mourched A.-S."/>
            <person name="Charusanti P."/>
            <person name="Shaw S."/>
            <person name="Blin K."/>
            <person name="Weber T."/>
        </authorList>
    </citation>
    <scope>NUCLEOTIDE SEQUENCE [LARGE SCALE GENOMIC DNA]</scope>
    <source>
        <strain evidence="4 5">NBC_00123</strain>
    </source>
</reference>
<dbReference type="PANTHER" id="PTHR43391">
    <property type="entry name" value="RETINOL DEHYDROGENASE-RELATED"/>
    <property type="match status" value="1"/>
</dbReference>
<dbReference type="EMBL" id="CP108188">
    <property type="protein sequence ID" value="WTR73600.1"/>
    <property type="molecule type" value="Genomic_DNA"/>
</dbReference>
<dbReference type="Pfam" id="PF00106">
    <property type="entry name" value="adh_short"/>
    <property type="match status" value="1"/>
</dbReference>
<proteinExistence type="inferred from homology"/>
<dbReference type="PANTHER" id="PTHR43391:SF14">
    <property type="entry name" value="DEHYDROGENASE_REDUCTASE SDR FAMILY PROTEIN 7-LIKE"/>
    <property type="match status" value="1"/>
</dbReference>
<sequence length="231" mass="24898">MSQTIDRVAVITGGSLGIGEAISTQMLGLGWEVHILARRASGYVHADHDGCRTHDVDVRDLVAVKETADAIASTSGRVDALVLCAGVGYPTPLHSVSRAQYDELFDTNVAGSVFSTQAFTPLLRDGHAVITFVSSIAGRRGFSDWSLYCASKHALEGFAASMRDELRPRRIRVTSIQPGSVDTPSYDHLRPEEKTEFMDPKSIAELAVAAIQLPRQACVETLFVNNAVGDL</sequence>
<evidence type="ECO:0000256" key="2">
    <source>
        <dbReference type="ARBA" id="ARBA00022857"/>
    </source>
</evidence>
<evidence type="ECO:0000256" key="1">
    <source>
        <dbReference type="ARBA" id="ARBA00006484"/>
    </source>
</evidence>
<protein>
    <submittedName>
        <fullName evidence="4">SDR family oxidoreductase</fullName>
    </submittedName>
</protein>
<name>A0ABZ1LLG3_9ACTN</name>
<dbReference type="InterPro" id="IPR002347">
    <property type="entry name" value="SDR_fam"/>
</dbReference>
<evidence type="ECO:0000313" key="5">
    <source>
        <dbReference type="Proteomes" id="UP001622594"/>
    </source>
</evidence>
<comment type="similarity">
    <text evidence="1">Belongs to the short-chain dehydrogenases/reductases (SDR) family.</text>
</comment>
<keyword evidence="5" id="KW-1185">Reference proteome</keyword>
<keyword evidence="3" id="KW-0560">Oxidoreductase</keyword>
<dbReference type="PROSITE" id="PS00061">
    <property type="entry name" value="ADH_SHORT"/>
    <property type="match status" value="1"/>
</dbReference>
<dbReference type="RefSeq" id="WP_406336345.1">
    <property type="nucleotide sequence ID" value="NZ_CP108188.1"/>
</dbReference>
<dbReference type="PRINTS" id="PR00081">
    <property type="entry name" value="GDHRDH"/>
</dbReference>
<evidence type="ECO:0000256" key="3">
    <source>
        <dbReference type="ARBA" id="ARBA00023002"/>
    </source>
</evidence>